<gene>
    <name evidence="1" type="ORF">SAMN04488502_11549</name>
</gene>
<evidence type="ECO:0000313" key="1">
    <source>
        <dbReference type="EMBL" id="SDN24091.1"/>
    </source>
</evidence>
<dbReference type="STRING" id="146817.SAMN04488502_11549"/>
<organism evidence="1 2">
    <name type="scientific">Dendrosporobacter quercicolus</name>
    <dbReference type="NCBI Taxonomy" id="146817"/>
    <lineage>
        <taxon>Bacteria</taxon>
        <taxon>Bacillati</taxon>
        <taxon>Bacillota</taxon>
        <taxon>Negativicutes</taxon>
        <taxon>Selenomonadales</taxon>
        <taxon>Sporomusaceae</taxon>
        <taxon>Dendrosporobacter</taxon>
    </lineage>
</organism>
<dbReference type="RefSeq" id="WP_092074965.1">
    <property type="nucleotide sequence ID" value="NZ_FNHB01000015.1"/>
</dbReference>
<sequence>MKRTVEVIITVEVETDDSKFDKNFMDNFSRYFYEFDTIEEHAEHLAQLEARGMIDANFVEGYGALKDMGIKIRVMDREVCLIEEEE</sequence>
<name>A0A1G9ZT39_9FIRM</name>
<reference evidence="1 2" key="1">
    <citation type="submission" date="2016-10" db="EMBL/GenBank/DDBJ databases">
        <authorList>
            <person name="de Groot N.N."/>
        </authorList>
    </citation>
    <scope>NUCLEOTIDE SEQUENCE [LARGE SCALE GENOMIC DNA]</scope>
    <source>
        <strain evidence="1 2">DSM 1736</strain>
    </source>
</reference>
<accession>A0A1G9ZT39</accession>
<dbReference type="Proteomes" id="UP000214880">
    <property type="component" value="Unassembled WGS sequence"/>
</dbReference>
<evidence type="ECO:0000313" key="2">
    <source>
        <dbReference type="Proteomes" id="UP000214880"/>
    </source>
</evidence>
<keyword evidence="2" id="KW-1185">Reference proteome</keyword>
<proteinExistence type="predicted"/>
<dbReference type="OrthoDB" id="7275514at2"/>
<dbReference type="AlphaFoldDB" id="A0A1G9ZT39"/>
<protein>
    <submittedName>
        <fullName evidence="1">Uncharacterized protein</fullName>
    </submittedName>
</protein>
<dbReference type="EMBL" id="FNHB01000015">
    <property type="protein sequence ID" value="SDN24091.1"/>
    <property type="molecule type" value="Genomic_DNA"/>
</dbReference>